<feature type="region of interest" description="Disordered" evidence="2">
    <location>
        <begin position="1"/>
        <end position="56"/>
    </location>
</feature>
<evidence type="ECO:0000256" key="1">
    <source>
        <dbReference type="ARBA" id="ARBA00010820"/>
    </source>
</evidence>
<accession>A0A6D2IBZ6</accession>
<dbReference type="PANTHER" id="PTHR31662">
    <property type="entry name" value="BNAANNG10740D PROTEIN-RELATED"/>
    <property type="match status" value="1"/>
</dbReference>
<evidence type="ECO:0000256" key="2">
    <source>
        <dbReference type="SAM" id="MobiDB-lite"/>
    </source>
</evidence>
<dbReference type="Proteomes" id="UP000467841">
    <property type="component" value="Unassembled WGS sequence"/>
</dbReference>
<gene>
    <name evidence="4" type="ORF">MERR_LOCUS10005</name>
</gene>
<evidence type="ECO:0000313" key="4">
    <source>
        <dbReference type="EMBL" id="CAA7022770.1"/>
    </source>
</evidence>
<name>A0A6D2IBZ6_9BRAS</name>
<sequence length="199" mass="22879">MKKAETALAAAEKRQVSSSDSETDRKDPAVKPEPVADSDRHVTDVSTERKDPVVKPEHTTMERVWSDEEEIAVLQSLMDYETVTGIVFHADHEAVYQWVKKSLTFDITMSQFLYKTSKLADTYHLNGKEMETFARPHHRKCFDISNYLWGPKRRFSKIHAAYLTERQLEDDLPVAAYIAQGNIEEDLAEEEEEEEDEAA</sequence>
<evidence type="ECO:0000313" key="5">
    <source>
        <dbReference type="Proteomes" id="UP000467841"/>
    </source>
</evidence>
<dbReference type="Pfam" id="PF04504">
    <property type="entry name" value="GeBP-like_DBD"/>
    <property type="match status" value="1"/>
</dbReference>
<feature type="domain" description="Glabrous enhancer-binding protein-like DBD" evidence="3">
    <location>
        <begin position="62"/>
        <end position="150"/>
    </location>
</feature>
<keyword evidence="5" id="KW-1185">Reference proteome</keyword>
<reference evidence="4" key="1">
    <citation type="submission" date="2020-01" db="EMBL/GenBank/DDBJ databases">
        <authorList>
            <person name="Mishra B."/>
        </authorList>
    </citation>
    <scope>NUCLEOTIDE SEQUENCE [LARGE SCALE GENOMIC DNA]</scope>
</reference>
<feature type="compositionally biased region" description="Basic and acidic residues" evidence="2">
    <location>
        <begin position="37"/>
        <end position="56"/>
    </location>
</feature>
<dbReference type="InterPro" id="IPR053932">
    <property type="entry name" value="GeBP-like_DBD"/>
</dbReference>
<comment type="caution">
    <text evidence="4">The sequence shown here is derived from an EMBL/GenBank/DDBJ whole genome shotgun (WGS) entry which is preliminary data.</text>
</comment>
<dbReference type="AlphaFoldDB" id="A0A6D2IBZ6"/>
<dbReference type="InterPro" id="IPR007592">
    <property type="entry name" value="GEBP"/>
</dbReference>
<dbReference type="OrthoDB" id="1838581at2759"/>
<proteinExistence type="inferred from homology"/>
<organism evidence="4 5">
    <name type="scientific">Microthlaspi erraticum</name>
    <dbReference type="NCBI Taxonomy" id="1685480"/>
    <lineage>
        <taxon>Eukaryota</taxon>
        <taxon>Viridiplantae</taxon>
        <taxon>Streptophyta</taxon>
        <taxon>Embryophyta</taxon>
        <taxon>Tracheophyta</taxon>
        <taxon>Spermatophyta</taxon>
        <taxon>Magnoliopsida</taxon>
        <taxon>eudicotyledons</taxon>
        <taxon>Gunneridae</taxon>
        <taxon>Pentapetalae</taxon>
        <taxon>rosids</taxon>
        <taxon>malvids</taxon>
        <taxon>Brassicales</taxon>
        <taxon>Brassicaceae</taxon>
        <taxon>Coluteocarpeae</taxon>
        <taxon>Microthlaspi</taxon>
    </lineage>
</organism>
<dbReference type="GO" id="GO:0006355">
    <property type="term" value="P:regulation of DNA-templated transcription"/>
    <property type="evidence" value="ECO:0007669"/>
    <property type="project" value="InterPro"/>
</dbReference>
<comment type="similarity">
    <text evidence="1">Belongs to the GeBP family.</text>
</comment>
<feature type="compositionally biased region" description="Low complexity" evidence="2">
    <location>
        <begin position="1"/>
        <end position="10"/>
    </location>
</feature>
<protein>
    <recommendedName>
        <fullName evidence="3">Glabrous enhancer-binding protein-like DBD domain-containing protein</fullName>
    </recommendedName>
</protein>
<dbReference type="EMBL" id="CACVBM020000732">
    <property type="protein sequence ID" value="CAA7022770.1"/>
    <property type="molecule type" value="Genomic_DNA"/>
</dbReference>
<evidence type="ECO:0000259" key="3">
    <source>
        <dbReference type="Pfam" id="PF04504"/>
    </source>
</evidence>